<evidence type="ECO:0000256" key="6">
    <source>
        <dbReference type="ARBA" id="ARBA00023010"/>
    </source>
</evidence>
<feature type="region of interest" description="Disordered" evidence="11">
    <location>
        <begin position="89"/>
        <end position="131"/>
    </location>
</feature>
<dbReference type="InterPro" id="IPR039289">
    <property type="entry name" value="CHCHD4"/>
</dbReference>
<evidence type="ECO:0000256" key="5">
    <source>
        <dbReference type="ARBA" id="ARBA00023002"/>
    </source>
</evidence>
<keyword evidence="7" id="KW-0496">Mitochondrion</keyword>
<accession>A0A9N9IE64</accession>
<organism evidence="12 13">
    <name type="scientific">Acaulospora morrowiae</name>
    <dbReference type="NCBI Taxonomy" id="94023"/>
    <lineage>
        <taxon>Eukaryota</taxon>
        <taxon>Fungi</taxon>
        <taxon>Fungi incertae sedis</taxon>
        <taxon>Mucoromycota</taxon>
        <taxon>Glomeromycotina</taxon>
        <taxon>Glomeromycetes</taxon>
        <taxon>Diversisporales</taxon>
        <taxon>Acaulosporaceae</taxon>
        <taxon>Acaulospora</taxon>
    </lineage>
</organism>
<feature type="compositionally biased region" description="Acidic residues" evidence="11">
    <location>
        <begin position="92"/>
        <end position="104"/>
    </location>
</feature>
<comment type="subcellular location">
    <subcellularLocation>
        <location evidence="1">Mitochondrion inner membrane</location>
        <topology evidence="1">Single-pass type II membrane protein</topology>
        <orientation evidence="1">Intermembrane side</orientation>
    </subcellularLocation>
</comment>
<evidence type="ECO:0000256" key="7">
    <source>
        <dbReference type="ARBA" id="ARBA00023128"/>
    </source>
</evidence>
<dbReference type="GO" id="GO:0015035">
    <property type="term" value="F:protein-disulfide reductase activity"/>
    <property type="evidence" value="ECO:0007669"/>
    <property type="project" value="InterPro"/>
</dbReference>
<keyword evidence="13" id="KW-1185">Reference proteome</keyword>
<evidence type="ECO:0000313" key="12">
    <source>
        <dbReference type="EMBL" id="CAG8731951.1"/>
    </source>
</evidence>
<keyword evidence="5" id="KW-0560">Oxidoreductase</keyword>
<evidence type="ECO:0000256" key="4">
    <source>
        <dbReference type="ARBA" id="ARBA00022927"/>
    </source>
</evidence>
<dbReference type="PANTHER" id="PTHR21622:SF0">
    <property type="entry name" value="COILED-COIL-HELIX-COILED-COIL-HELIX DOMAIN CONTAINING 4"/>
    <property type="match status" value="1"/>
</dbReference>
<dbReference type="PANTHER" id="PTHR21622">
    <property type="entry name" value="COILED-COIL-HELIX-COILED-COIL-HELIX DOMAIN CONTAINING 4"/>
    <property type="match status" value="1"/>
</dbReference>
<evidence type="ECO:0000256" key="2">
    <source>
        <dbReference type="ARBA" id="ARBA00013714"/>
    </source>
</evidence>
<dbReference type="GO" id="GO:0045041">
    <property type="term" value="P:protein import into mitochondrial intermembrane space"/>
    <property type="evidence" value="ECO:0007669"/>
    <property type="project" value="InterPro"/>
</dbReference>
<evidence type="ECO:0000256" key="3">
    <source>
        <dbReference type="ARBA" id="ARBA00022448"/>
    </source>
</evidence>
<name>A0A9N9IE64_9GLOM</name>
<proteinExistence type="predicted"/>
<dbReference type="GO" id="GO:0005743">
    <property type="term" value="C:mitochondrial inner membrane"/>
    <property type="evidence" value="ECO:0007669"/>
    <property type="project" value="UniProtKB-SubCell"/>
</dbReference>
<evidence type="ECO:0000256" key="9">
    <source>
        <dbReference type="ARBA" id="ARBA00023284"/>
    </source>
</evidence>
<keyword evidence="3" id="KW-0813">Transport</keyword>
<feature type="compositionally biased region" description="Polar residues" evidence="11">
    <location>
        <begin position="111"/>
        <end position="131"/>
    </location>
</feature>
<evidence type="ECO:0000256" key="11">
    <source>
        <dbReference type="SAM" id="MobiDB-lite"/>
    </source>
</evidence>
<dbReference type="EMBL" id="CAJVPV010026579">
    <property type="protein sequence ID" value="CAG8731951.1"/>
    <property type="molecule type" value="Genomic_DNA"/>
</dbReference>
<reference evidence="12" key="1">
    <citation type="submission" date="2021-06" db="EMBL/GenBank/DDBJ databases">
        <authorList>
            <person name="Kallberg Y."/>
            <person name="Tangrot J."/>
            <person name="Rosling A."/>
        </authorList>
    </citation>
    <scope>NUCLEOTIDE SEQUENCE</scope>
    <source>
        <strain evidence="12">CL551</strain>
    </source>
</reference>
<dbReference type="PROSITE" id="PS51808">
    <property type="entry name" value="CHCH"/>
    <property type="match status" value="1"/>
</dbReference>
<keyword evidence="9" id="KW-0676">Redox-active center</keyword>
<dbReference type="Gene3D" id="1.10.287.2900">
    <property type="match status" value="1"/>
</dbReference>
<evidence type="ECO:0000256" key="8">
    <source>
        <dbReference type="ARBA" id="ARBA00023157"/>
    </source>
</evidence>
<evidence type="ECO:0000256" key="10">
    <source>
        <dbReference type="ARBA" id="ARBA00033150"/>
    </source>
</evidence>
<keyword evidence="6" id="KW-0811">Translocation</keyword>
<dbReference type="GO" id="GO:0005758">
    <property type="term" value="C:mitochondrial intermembrane space"/>
    <property type="evidence" value="ECO:0007669"/>
    <property type="project" value="TreeGrafter"/>
</dbReference>
<dbReference type="AlphaFoldDB" id="A0A9N9IE64"/>
<evidence type="ECO:0000256" key="1">
    <source>
        <dbReference type="ARBA" id="ARBA00004164"/>
    </source>
</evidence>
<keyword evidence="8" id="KW-1015">Disulfide bond</keyword>
<keyword evidence="4" id="KW-0653">Protein transport</keyword>
<protein>
    <recommendedName>
        <fullName evidence="2">Mitochondrial intermembrane space import and assembly protein 40</fullName>
    </recommendedName>
    <alternativeName>
        <fullName evidence="10">Mitochondrial import inner membrane translocase TIM40</fullName>
    </alternativeName>
</protein>
<comment type="caution">
    <text evidence="12">The sequence shown here is derived from an EMBL/GenBank/DDBJ whole genome shotgun (WGS) entry which is preliminary data.</text>
</comment>
<dbReference type="OrthoDB" id="7481291at2759"/>
<gene>
    <name evidence="12" type="ORF">AMORRO_LOCUS14090</name>
</gene>
<feature type="non-terminal residue" evidence="12">
    <location>
        <position position="131"/>
    </location>
</feature>
<dbReference type="Proteomes" id="UP000789342">
    <property type="component" value="Unassembled WGS sequence"/>
</dbReference>
<sequence length="131" mass="14531">DDSSCKLIGQIRDVSRVMEEEESSQSAYNPETDEINWDCPCLGGMANGPCGEQFKVAFSCFVHSTAEPKGMDCLEAFKEMNNCFKEHPDVYEIADDDDSEEEDQEIPKTLVNDQEASETSTKNDQNTSASA</sequence>
<evidence type="ECO:0000313" key="13">
    <source>
        <dbReference type="Proteomes" id="UP000789342"/>
    </source>
</evidence>